<dbReference type="Pfam" id="PF01302">
    <property type="entry name" value="CAP_GLY"/>
    <property type="match status" value="1"/>
</dbReference>
<dbReference type="PROSITE" id="PS50245">
    <property type="entry name" value="CAP_GLY_2"/>
    <property type="match status" value="1"/>
</dbReference>
<dbReference type="OrthoDB" id="2130750at2759"/>
<dbReference type="EMBL" id="SDOX01000019">
    <property type="protein sequence ID" value="TFJ84408.1"/>
    <property type="molecule type" value="Genomic_DNA"/>
</dbReference>
<evidence type="ECO:0000313" key="4">
    <source>
        <dbReference type="EMBL" id="TFJ84408.1"/>
    </source>
</evidence>
<comment type="caution">
    <text evidence="4">The sequence shown here is derived from an EMBL/GenBank/DDBJ whole genome shotgun (WGS) entry which is preliminary data.</text>
</comment>
<keyword evidence="1" id="KW-0175">Coiled coil</keyword>
<dbReference type="Gene3D" id="2.30.30.190">
    <property type="entry name" value="CAP Gly-rich-like domain"/>
    <property type="match status" value="1"/>
</dbReference>
<organism evidence="4 5">
    <name type="scientific">Nannochloropsis salina CCMP1776</name>
    <dbReference type="NCBI Taxonomy" id="1027361"/>
    <lineage>
        <taxon>Eukaryota</taxon>
        <taxon>Sar</taxon>
        <taxon>Stramenopiles</taxon>
        <taxon>Ochrophyta</taxon>
        <taxon>Eustigmatophyceae</taxon>
        <taxon>Eustigmatales</taxon>
        <taxon>Monodopsidaceae</taxon>
        <taxon>Microchloropsis</taxon>
        <taxon>Microchloropsis salina</taxon>
    </lineage>
</organism>
<feature type="region of interest" description="Disordered" evidence="2">
    <location>
        <begin position="359"/>
        <end position="382"/>
    </location>
</feature>
<dbReference type="PANTHER" id="PTHR18916">
    <property type="entry name" value="DYNACTIN 1-RELATED MICROTUBULE-BINDING"/>
    <property type="match status" value="1"/>
</dbReference>
<name>A0A4D9D723_9STRA</name>
<dbReference type="SMART" id="SM01052">
    <property type="entry name" value="CAP_GLY"/>
    <property type="match status" value="1"/>
</dbReference>
<sequence>MPQSTALATFKDIEAKVGWNPRSLASPYSQTVRYLQVTDQDARPAPAKGIWVDVVGRNNRAVRRNVGLLRFVGPVHFSEGTWAGIELQGAIVADNANDGSVDGVRYFSCLSGHQGLLVDVKWVRKSFLQKAPHIAELRGRPSRAFSSANAASLATSRTILLTAHRLPATTGHNQLPTLYKKLEDFLGLDSKMLPSDALKSPQGVIRDLTYATTRAEKRRLMKLLQEKEEEEIRKRRIQEQREAAARPLLELAEKARQALLASLPHERHLVHRGKRGTAPPPLDSTRRALSTTLPKTDASRRPKIGSSTTVWPSHHLLLTTTSPETSLYSNVLSISSPQTPLPLPVPEMSLRLPTLTSRDEDKLESLESRAQSHDDVSSSTNVPQSVLRMNLGTSTAYTHENDGGSTGCREDMDAVNLIDECMTLVDESSSTKFAQSLPHFLQNVKLYFEAMAVSDEKGLRERGGVTW</sequence>
<dbReference type="InterPro" id="IPR000938">
    <property type="entry name" value="CAP-Gly_domain"/>
</dbReference>
<gene>
    <name evidence="4" type="ORF">NSK_004393</name>
</gene>
<evidence type="ECO:0000256" key="1">
    <source>
        <dbReference type="SAM" id="Coils"/>
    </source>
</evidence>
<accession>A0A4D9D723</accession>
<dbReference type="SUPFAM" id="SSF74924">
    <property type="entry name" value="Cap-Gly domain"/>
    <property type="match status" value="1"/>
</dbReference>
<feature type="compositionally biased region" description="Basic and acidic residues" evidence="2">
    <location>
        <begin position="359"/>
        <end position="376"/>
    </location>
</feature>
<dbReference type="InterPro" id="IPR036859">
    <property type="entry name" value="CAP-Gly_dom_sf"/>
</dbReference>
<evidence type="ECO:0000259" key="3">
    <source>
        <dbReference type="PROSITE" id="PS50245"/>
    </source>
</evidence>
<feature type="region of interest" description="Disordered" evidence="2">
    <location>
        <begin position="267"/>
        <end position="307"/>
    </location>
</feature>
<dbReference type="AlphaFoldDB" id="A0A4D9D723"/>
<evidence type="ECO:0000256" key="2">
    <source>
        <dbReference type="SAM" id="MobiDB-lite"/>
    </source>
</evidence>
<evidence type="ECO:0000313" key="5">
    <source>
        <dbReference type="Proteomes" id="UP000355283"/>
    </source>
</evidence>
<dbReference type="Proteomes" id="UP000355283">
    <property type="component" value="Unassembled WGS sequence"/>
</dbReference>
<feature type="coiled-coil region" evidence="1">
    <location>
        <begin position="210"/>
        <end position="241"/>
    </location>
</feature>
<proteinExistence type="predicted"/>
<reference evidence="4 5" key="1">
    <citation type="submission" date="2019-01" db="EMBL/GenBank/DDBJ databases">
        <title>Nuclear Genome Assembly of the Microalgal Biofuel strain Nannochloropsis salina CCMP1776.</title>
        <authorList>
            <person name="Hovde B."/>
        </authorList>
    </citation>
    <scope>NUCLEOTIDE SEQUENCE [LARGE SCALE GENOMIC DNA]</scope>
    <source>
        <strain evidence="4 5">CCMP1776</strain>
    </source>
</reference>
<feature type="domain" description="CAP-Gly" evidence="3">
    <location>
        <begin position="73"/>
        <end position="119"/>
    </location>
</feature>
<protein>
    <recommendedName>
        <fullName evidence="3">CAP-Gly domain-containing protein</fullName>
    </recommendedName>
</protein>
<keyword evidence="5" id="KW-1185">Reference proteome</keyword>
<dbReference type="PANTHER" id="PTHR18916:SF93">
    <property type="entry name" value="RESTIN HOMOLOG"/>
    <property type="match status" value="1"/>
</dbReference>